<evidence type="ECO:0000313" key="2">
    <source>
        <dbReference type="EMBL" id="GII95018.1"/>
    </source>
</evidence>
<feature type="domain" description="FAD dependent oxidoreductase" evidence="1">
    <location>
        <begin position="27"/>
        <end position="385"/>
    </location>
</feature>
<accession>A0A919RJY7</accession>
<dbReference type="Gene3D" id="3.30.9.10">
    <property type="entry name" value="D-Amino Acid Oxidase, subunit A, domain 2"/>
    <property type="match status" value="1"/>
</dbReference>
<evidence type="ECO:0000259" key="1">
    <source>
        <dbReference type="Pfam" id="PF01266"/>
    </source>
</evidence>
<dbReference type="AlphaFoldDB" id="A0A919RJY7"/>
<dbReference type="InterPro" id="IPR036188">
    <property type="entry name" value="FAD/NAD-bd_sf"/>
</dbReference>
<proteinExistence type="predicted"/>
<dbReference type="Proteomes" id="UP000606172">
    <property type="component" value="Unassembled WGS sequence"/>
</dbReference>
<dbReference type="Pfam" id="PF01266">
    <property type="entry name" value="DAO"/>
    <property type="match status" value="1"/>
</dbReference>
<dbReference type="GO" id="GO:0005737">
    <property type="term" value="C:cytoplasm"/>
    <property type="evidence" value="ECO:0007669"/>
    <property type="project" value="TreeGrafter"/>
</dbReference>
<dbReference type="PANTHER" id="PTHR13847:SF285">
    <property type="entry name" value="FAD DEPENDENT OXIDOREDUCTASE DOMAIN-CONTAINING PROTEIN"/>
    <property type="match status" value="1"/>
</dbReference>
<evidence type="ECO:0000313" key="3">
    <source>
        <dbReference type="Proteomes" id="UP000606172"/>
    </source>
</evidence>
<dbReference type="Gene3D" id="3.50.50.60">
    <property type="entry name" value="FAD/NAD(P)-binding domain"/>
    <property type="match status" value="1"/>
</dbReference>
<keyword evidence="3" id="KW-1185">Reference proteome</keyword>
<dbReference type="EMBL" id="BOOW01000032">
    <property type="protein sequence ID" value="GII95018.1"/>
    <property type="molecule type" value="Genomic_DNA"/>
</dbReference>
<dbReference type="InterPro" id="IPR006076">
    <property type="entry name" value="FAD-dep_OxRdtase"/>
</dbReference>
<protein>
    <submittedName>
        <fullName evidence="2">FAD-dependent oxidoreductase</fullName>
    </submittedName>
</protein>
<sequence>MMLNANLWWHDVDVVRRPPLEGDTDADIVIVGAGYTGLWTAYYLRKLDPTRNVLVVEAGHAGWGASGRNGGWCSAELPVGIGTLASKYGRSQALAMRQAGREAVNEIGRVIAEEDIECGWRKDGTIWLARNEPQRARLMAKLAEEREYDIGEGPTPVDPADLAVPGLLAAAHTPHCAALHPAKLAVGLAGAAVRHGVRIVEETRALEVRPGMVLTDRGQITARVVVQATEAYSGLLPGQIRRVLPLTSRVIATEPIPDALWRHIGWPGRATMSDQSLMFPYLQRTSDNRLVIGGRSIGYRYGAVPRTNHRDDERAWEVLEREIPTMFPALADIPISHRWSGVLGVHRDWQPRVTYDLATGLASAGGYVGDGVALSNLAGRTLAALITGTDSPANRLCWVGPPGRRWEPEPLPYLAIQAITALTALVDTRESRTGGSTGLAARLMGIAGK</sequence>
<reference evidence="2" key="1">
    <citation type="submission" date="2021-01" db="EMBL/GenBank/DDBJ databases">
        <title>Whole genome shotgun sequence of Sinosporangium siamense NBRC 109515.</title>
        <authorList>
            <person name="Komaki H."/>
            <person name="Tamura T."/>
        </authorList>
    </citation>
    <scope>NUCLEOTIDE SEQUENCE</scope>
    <source>
        <strain evidence="2">NBRC 109515</strain>
    </source>
</reference>
<dbReference type="SUPFAM" id="SSF51905">
    <property type="entry name" value="FAD/NAD(P)-binding domain"/>
    <property type="match status" value="1"/>
</dbReference>
<name>A0A919RJY7_9ACTN</name>
<organism evidence="2 3">
    <name type="scientific">Sinosporangium siamense</name>
    <dbReference type="NCBI Taxonomy" id="1367973"/>
    <lineage>
        <taxon>Bacteria</taxon>
        <taxon>Bacillati</taxon>
        <taxon>Actinomycetota</taxon>
        <taxon>Actinomycetes</taxon>
        <taxon>Streptosporangiales</taxon>
        <taxon>Streptosporangiaceae</taxon>
        <taxon>Sinosporangium</taxon>
    </lineage>
</organism>
<comment type="caution">
    <text evidence="2">The sequence shown here is derived from an EMBL/GenBank/DDBJ whole genome shotgun (WGS) entry which is preliminary data.</text>
</comment>
<dbReference type="PANTHER" id="PTHR13847">
    <property type="entry name" value="SARCOSINE DEHYDROGENASE-RELATED"/>
    <property type="match status" value="1"/>
</dbReference>
<gene>
    <name evidence="2" type="ORF">Ssi02_52490</name>
</gene>
<dbReference type="RefSeq" id="WP_380659702.1">
    <property type="nucleotide sequence ID" value="NZ_JBHLZQ010000041.1"/>
</dbReference>